<evidence type="ECO:0000313" key="3">
    <source>
        <dbReference type="Proteomes" id="UP000294901"/>
    </source>
</evidence>
<reference evidence="2 3" key="1">
    <citation type="submission" date="2019-03" db="EMBL/GenBank/DDBJ databases">
        <title>Sequencing the genomes of 1000 actinobacteria strains.</title>
        <authorList>
            <person name="Klenk H.-P."/>
        </authorList>
    </citation>
    <scope>NUCLEOTIDE SEQUENCE [LARGE SCALE GENOMIC DNA]</scope>
    <source>
        <strain evidence="2 3">DSM 43805</strain>
    </source>
</reference>
<sequence length="312" mass="34496">MMSRVSCEYMELTRRIYVSLPADGWLTAAQNQLKWGIVEEIAKLGYTPEIFTNPKGHPGLASAKSWSPTEADDIARRCTGAVILGMPRWTFDDGHGNEVRLPTEFNHYEGALARTLGLPTLVLVQADIPHRVVFDFAFGGYLGQFPPGADVSWLHTDEFRVPFGYWKAQLESRRDLFLGYCGHSIDTAKAVKEFLQSLGARVLDWRTDFLPGRSIIEQIESAAARSVGGVFLFTNDDNLADQTTADTAVPRDNVVFEAGYFIGRKGKHNVLIVREAGSKMPADLGGDIYASLPDRTDIDPIKRVLTAFVGAL</sequence>
<name>A0A4R6JY85_9ACTN</name>
<dbReference type="Pfam" id="PF10137">
    <property type="entry name" value="CAP12-PCTIR_TIR"/>
    <property type="match status" value="1"/>
</dbReference>
<dbReference type="InterPro" id="IPR035897">
    <property type="entry name" value="Toll_tir_struct_dom_sf"/>
</dbReference>
<evidence type="ECO:0000259" key="1">
    <source>
        <dbReference type="Pfam" id="PF10137"/>
    </source>
</evidence>
<dbReference type="Proteomes" id="UP000294901">
    <property type="component" value="Unassembled WGS sequence"/>
</dbReference>
<accession>A0A4R6JY85</accession>
<comment type="caution">
    <text evidence="2">The sequence shown here is derived from an EMBL/GenBank/DDBJ whole genome shotgun (WGS) entry which is preliminary data.</text>
</comment>
<dbReference type="GO" id="GO:0050135">
    <property type="term" value="F:NADP+ nucleosidase activity"/>
    <property type="evidence" value="ECO:0007669"/>
    <property type="project" value="InterPro"/>
</dbReference>
<feature type="domain" description="CD-NTase-associated protein 12/Pycsar effector protein TIR" evidence="1">
    <location>
        <begin position="176"/>
        <end position="291"/>
    </location>
</feature>
<dbReference type="InterPro" id="IPR019302">
    <property type="entry name" value="CAP12/PCTIR_TIR_dom"/>
</dbReference>
<dbReference type="SUPFAM" id="SSF52200">
    <property type="entry name" value="Toll/Interleukin receptor TIR domain"/>
    <property type="match status" value="1"/>
</dbReference>
<protein>
    <submittedName>
        <fullName evidence="2">Putative nucleotide-binding protein with TIR-like domain</fullName>
    </submittedName>
</protein>
<gene>
    <name evidence="2" type="ORF">C8E87_5537</name>
</gene>
<dbReference type="AlphaFoldDB" id="A0A4R6JY85"/>
<proteinExistence type="predicted"/>
<dbReference type="OrthoDB" id="4339143at2"/>
<evidence type="ECO:0000313" key="2">
    <source>
        <dbReference type="EMBL" id="TDO41794.1"/>
    </source>
</evidence>
<keyword evidence="3" id="KW-1185">Reference proteome</keyword>
<organism evidence="2 3">
    <name type="scientific">Paractinoplanes brasiliensis</name>
    <dbReference type="NCBI Taxonomy" id="52695"/>
    <lineage>
        <taxon>Bacteria</taxon>
        <taxon>Bacillati</taxon>
        <taxon>Actinomycetota</taxon>
        <taxon>Actinomycetes</taxon>
        <taxon>Micromonosporales</taxon>
        <taxon>Micromonosporaceae</taxon>
        <taxon>Paractinoplanes</taxon>
    </lineage>
</organism>
<dbReference type="EMBL" id="SNWR01000001">
    <property type="protein sequence ID" value="TDO41794.1"/>
    <property type="molecule type" value="Genomic_DNA"/>
</dbReference>